<protein>
    <submittedName>
        <fullName evidence="6">Somatomedin-B and thrombospondin type-1 domain-containing protein isoform X1</fullName>
    </submittedName>
</protein>
<dbReference type="InterPro" id="IPR039942">
    <property type="entry name" value="SBSPO"/>
</dbReference>
<dbReference type="InterPro" id="IPR001212">
    <property type="entry name" value="Somatomedin_B_dom"/>
</dbReference>
<dbReference type="Gene3D" id="2.20.100.10">
    <property type="entry name" value="Thrombospondin type-1 (TSP1) repeat"/>
    <property type="match status" value="1"/>
</dbReference>
<dbReference type="InterPro" id="IPR000884">
    <property type="entry name" value="TSP1_rpt"/>
</dbReference>
<evidence type="ECO:0000256" key="4">
    <source>
        <dbReference type="SAM" id="SignalP"/>
    </source>
</evidence>
<dbReference type="InterPro" id="IPR036383">
    <property type="entry name" value="TSP1_rpt_sf"/>
</dbReference>
<dbReference type="Pfam" id="PF25031">
    <property type="entry name" value="SBSPON_C"/>
    <property type="match status" value="1"/>
</dbReference>
<dbReference type="EMBL" id="JAHFZB010000004">
    <property type="protein sequence ID" value="KAK6490997.1"/>
    <property type="molecule type" value="Genomic_DNA"/>
</dbReference>
<evidence type="ECO:0000256" key="1">
    <source>
        <dbReference type="ARBA" id="ARBA00022729"/>
    </source>
</evidence>
<feature type="domain" description="SMB" evidence="5">
    <location>
        <begin position="24"/>
        <end position="79"/>
    </location>
</feature>
<dbReference type="PANTHER" id="PTHR20920">
    <property type="entry name" value="RPE-SPONDIN"/>
    <property type="match status" value="1"/>
</dbReference>
<evidence type="ECO:0000259" key="5">
    <source>
        <dbReference type="PROSITE" id="PS50958"/>
    </source>
</evidence>
<dbReference type="PANTHER" id="PTHR20920:SF2">
    <property type="entry name" value="SOMATOMEDIN-B AND THROMBOSPONDIN TYPE-1 DOMAIN-CONTAINING PROTEIN"/>
    <property type="match status" value="1"/>
</dbReference>
<accession>A0ABR1A1Q5</accession>
<reference evidence="6 7" key="1">
    <citation type="submission" date="2021-05" db="EMBL/GenBank/DDBJ databases">
        <authorList>
            <person name="Zahm M."/>
            <person name="Klopp C."/>
            <person name="Cabau C."/>
            <person name="Kuhl H."/>
            <person name="Suciu R."/>
            <person name="Ciorpac M."/>
            <person name="Holostenco D."/>
            <person name="Gessner J."/>
            <person name="Wuertz S."/>
            <person name="Hohne C."/>
            <person name="Stock M."/>
            <person name="Gislard M."/>
            <person name="Lluch J."/>
            <person name="Milhes M."/>
            <person name="Lampietro C."/>
            <person name="Lopez Roques C."/>
            <person name="Donnadieu C."/>
            <person name="Du K."/>
            <person name="Schartl M."/>
            <person name="Guiguen Y."/>
        </authorList>
    </citation>
    <scope>NUCLEOTIDE SEQUENCE [LARGE SCALE GENOMIC DNA]</scope>
    <source>
        <strain evidence="6">Hh-F2</strain>
        <tissue evidence="6">Blood</tissue>
    </source>
</reference>
<dbReference type="Pfam" id="PF19028">
    <property type="entry name" value="TSP1_spondin"/>
    <property type="match status" value="1"/>
</dbReference>
<keyword evidence="1 4" id="KW-0732">Signal</keyword>
<evidence type="ECO:0000256" key="2">
    <source>
        <dbReference type="ARBA" id="ARBA00023157"/>
    </source>
</evidence>
<gene>
    <name evidence="6" type="ORF">HHUSO_G5717</name>
</gene>
<dbReference type="SUPFAM" id="SSF82895">
    <property type="entry name" value="TSP-1 type 1 repeat"/>
    <property type="match status" value="1"/>
</dbReference>
<feature type="signal peptide" evidence="4">
    <location>
        <begin position="1"/>
        <end position="26"/>
    </location>
</feature>
<dbReference type="InterPro" id="IPR044004">
    <property type="entry name" value="TSP1_spondin_dom"/>
</dbReference>
<dbReference type="PROSITE" id="PS50958">
    <property type="entry name" value="SMB_2"/>
    <property type="match status" value="1"/>
</dbReference>
<dbReference type="InterPro" id="IPR056801">
    <property type="entry name" value="SBSPON_C"/>
</dbReference>
<organism evidence="6 7">
    <name type="scientific">Huso huso</name>
    <name type="common">Beluga</name>
    <name type="synonym">Acipenser huso</name>
    <dbReference type="NCBI Taxonomy" id="61971"/>
    <lineage>
        <taxon>Eukaryota</taxon>
        <taxon>Metazoa</taxon>
        <taxon>Chordata</taxon>
        <taxon>Craniata</taxon>
        <taxon>Vertebrata</taxon>
        <taxon>Euteleostomi</taxon>
        <taxon>Actinopterygii</taxon>
        <taxon>Chondrostei</taxon>
        <taxon>Acipenseriformes</taxon>
        <taxon>Acipenseridae</taxon>
        <taxon>Huso</taxon>
    </lineage>
</organism>
<dbReference type="PROSITE" id="PS50092">
    <property type="entry name" value="TSP1"/>
    <property type="match status" value="1"/>
</dbReference>
<keyword evidence="3" id="KW-0325">Glycoprotein</keyword>
<keyword evidence="2" id="KW-1015">Disulfide bond</keyword>
<sequence>MSGTAVKGGCLVLLAALLWLSNLAEGGCSGKCCKGRDPTCSSTDWRMDRVFGTCFCDGTCKHTGDCCYGYTQECPAQPCTVSEWSPWSGCALQCKPAYRVRRRSIEQEPKNGGDPCPPLEEKAGCLEYVNYQGQYCAQTHGPAFITTLEYNKERRKRDLSNESEAAGFCMEFKLESLSQQCTMETRPYARWMQYLREGYTVCVFCQPPAMNSASHSCQGDGTDFDGNKILHWQAVGNSRCRGTWKKVQRVEQCSCPVVHSFVFI</sequence>
<dbReference type="Proteomes" id="UP001369086">
    <property type="component" value="Unassembled WGS sequence"/>
</dbReference>
<evidence type="ECO:0000313" key="6">
    <source>
        <dbReference type="EMBL" id="KAK6490997.1"/>
    </source>
</evidence>
<evidence type="ECO:0000313" key="7">
    <source>
        <dbReference type="Proteomes" id="UP001369086"/>
    </source>
</evidence>
<evidence type="ECO:0000256" key="3">
    <source>
        <dbReference type="ARBA" id="ARBA00023180"/>
    </source>
</evidence>
<name>A0ABR1A1Q5_HUSHU</name>
<proteinExistence type="predicted"/>
<keyword evidence="7" id="KW-1185">Reference proteome</keyword>
<feature type="chain" id="PRO_5046893473" evidence="4">
    <location>
        <begin position="27"/>
        <end position="264"/>
    </location>
</feature>
<comment type="caution">
    <text evidence="6">The sequence shown here is derived from an EMBL/GenBank/DDBJ whole genome shotgun (WGS) entry which is preliminary data.</text>
</comment>